<comment type="similarity">
    <text evidence="2 5">Belongs to the isochorismate synthase family.</text>
</comment>
<dbReference type="GO" id="GO:0000287">
    <property type="term" value="F:magnesium ion binding"/>
    <property type="evidence" value="ECO:0007669"/>
    <property type="project" value="UniProtKB-UniRule"/>
</dbReference>
<protein>
    <recommendedName>
        <fullName evidence="5">Isochorismate synthase MenF</fullName>
        <ecNumber evidence="5">5.4.4.2</ecNumber>
    </recommendedName>
    <alternativeName>
        <fullName evidence="5">Isochorismate mutase</fullName>
    </alternativeName>
</protein>
<comment type="function">
    <text evidence="5">Catalyzes the conversion of chorismate to isochorismate.</text>
</comment>
<dbReference type="OrthoDB" id="9806579at2"/>
<dbReference type="HAMAP" id="MF_01935">
    <property type="entry name" value="MenF"/>
    <property type="match status" value="1"/>
</dbReference>
<dbReference type="InterPro" id="IPR005801">
    <property type="entry name" value="ADC_synthase"/>
</dbReference>
<keyword evidence="5" id="KW-0479">Metal-binding</keyword>
<comment type="catalytic activity">
    <reaction evidence="1 5">
        <text>chorismate = isochorismate</text>
        <dbReference type="Rhea" id="RHEA:18985"/>
        <dbReference type="ChEBI" id="CHEBI:29748"/>
        <dbReference type="ChEBI" id="CHEBI:29780"/>
        <dbReference type="EC" id="5.4.4.2"/>
    </reaction>
</comment>
<dbReference type="InterPro" id="IPR044250">
    <property type="entry name" value="MenF-like"/>
</dbReference>
<feature type="active site" description="Proton donor" evidence="5">
    <location>
        <position position="233"/>
    </location>
</feature>
<organism evidence="8 10">
    <name type="scientific">Actinobacillus seminis</name>
    <dbReference type="NCBI Taxonomy" id="722"/>
    <lineage>
        <taxon>Bacteria</taxon>
        <taxon>Pseudomonadati</taxon>
        <taxon>Pseudomonadota</taxon>
        <taxon>Gammaproteobacteria</taxon>
        <taxon>Pasteurellales</taxon>
        <taxon>Pasteurellaceae</taxon>
        <taxon>Actinobacillus</taxon>
    </lineage>
</organism>
<dbReference type="EC" id="5.4.4.2" evidence="5"/>
<dbReference type="EMBL" id="NLFK01000002">
    <property type="protein sequence ID" value="OZN25622.1"/>
    <property type="molecule type" value="Genomic_DNA"/>
</dbReference>
<dbReference type="RefSeq" id="WP_094945855.1">
    <property type="nucleotide sequence ID" value="NZ_JBMHIA010000025.1"/>
</dbReference>
<name>A0A263HEX4_9PAST</name>
<keyword evidence="5" id="KW-0474">Menaquinone biosynthesis</keyword>
<dbReference type="GO" id="GO:0008909">
    <property type="term" value="F:isochorismate synthase activity"/>
    <property type="evidence" value="ECO:0007669"/>
    <property type="project" value="UniProtKB-UniRule"/>
</dbReference>
<dbReference type="FunCoup" id="A0A263HEX4">
    <property type="interactions" value="101"/>
</dbReference>
<evidence type="ECO:0000313" key="10">
    <source>
        <dbReference type="Proteomes" id="UP000254507"/>
    </source>
</evidence>
<dbReference type="Proteomes" id="UP000254507">
    <property type="component" value="Unassembled WGS sequence"/>
</dbReference>
<dbReference type="InParanoid" id="A0A263HEX4"/>
<evidence type="ECO:0000256" key="1">
    <source>
        <dbReference type="ARBA" id="ARBA00000799"/>
    </source>
</evidence>
<evidence type="ECO:0000259" key="6">
    <source>
        <dbReference type="Pfam" id="PF00425"/>
    </source>
</evidence>
<dbReference type="InterPro" id="IPR015890">
    <property type="entry name" value="Chorismate_C"/>
</dbReference>
<dbReference type="NCBIfam" id="TIGR00543">
    <property type="entry name" value="isochor_syn"/>
    <property type="match status" value="1"/>
</dbReference>
<keyword evidence="9" id="KW-1185">Reference proteome</keyword>
<evidence type="ECO:0000256" key="4">
    <source>
        <dbReference type="ARBA" id="ARBA00023235"/>
    </source>
</evidence>
<dbReference type="PANTHER" id="PTHR47253">
    <property type="match status" value="1"/>
</dbReference>
<dbReference type="PANTHER" id="PTHR47253:SF4">
    <property type="entry name" value="ISOCHORISMATE SYNTHASE 2, CHLOROPLASTIC"/>
    <property type="match status" value="1"/>
</dbReference>
<dbReference type="UniPathway" id="UPA01057">
    <property type="reaction ID" value="UER00163"/>
</dbReference>
<dbReference type="GO" id="GO:0009234">
    <property type="term" value="P:menaquinone biosynthetic process"/>
    <property type="evidence" value="ECO:0007669"/>
    <property type="project" value="UniProtKB-UniRule"/>
</dbReference>
<dbReference type="InterPro" id="IPR004561">
    <property type="entry name" value="IsoChor_synthase"/>
</dbReference>
<comment type="pathway">
    <text evidence="5">Quinol/quinone metabolism; 1,4-dihydroxy-2-naphthoate biosynthesis; 1,4-dihydroxy-2-naphthoate from chorismate: step 1/7.</text>
</comment>
<reference evidence="8 10" key="2">
    <citation type="submission" date="2018-06" db="EMBL/GenBank/DDBJ databases">
        <authorList>
            <consortium name="Pathogen Informatics"/>
            <person name="Doyle S."/>
        </authorList>
    </citation>
    <scope>NUCLEOTIDE SEQUENCE [LARGE SCALE GENOMIC DNA]</scope>
    <source>
        <strain evidence="8 10">NCTC10851</strain>
    </source>
</reference>
<reference evidence="7 9" key="1">
    <citation type="submission" date="2017-07" db="EMBL/GenBank/DDBJ databases">
        <title>Virulence factors identified in Actinobacillus seminis.</title>
        <authorList>
            <person name="Negrete-Abascal E."/>
            <person name="Vaca-Pacheco S."/>
            <person name="Montes-Garcia F."/>
            <person name="Leyto-Gil A.M."/>
            <person name="Fragoso-Garcia E."/>
            <person name="Carvente-Garcia R."/>
            <person name="Perez-Agueros S."/>
            <person name="Castelan-Sanchez H.G."/>
            <person name="Garcia-Molina A."/>
            <person name="Villamar T.E."/>
            <person name="Vazquez-Cruz C."/>
        </authorList>
    </citation>
    <scope>NUCLEOTIDE SEQUENCE [LARGE SCALE GENOMIC DNA]</scope>
    <source>
        <strain evidence="7 9">ATCC 15768</strain>
    </source>
</reference>
<accession>A0A263HEX4</accession>
<dbReference type="SUPFAM" id="SSF56322">
    <property type="entry name" value="ADC synthase"/>
    <property type="match status" value="1"/>
</dbReference>
<dbReference type="UniPathway" id="UPA00079"/>
<dbReference type="InterPro" id="IPR034681">
    <property type="entry name" value="MenF"/>
</dbReference>
<feature type="active site" description="Proton acceptor" evidence="5">
    <location>
        <position position="183"/>
    </location>
</feature>
<evidence type="ECO:0000313" key="7">
    <source>
        <dbReference type="EMBL" id="OZN25622.1"/>
    </source>
</evidence>
<evidence type="ECO:0000313" key="8">
    <source>
        <dbReference type="EMBL" id="SUU37666.1"/>
    </source>
</evidence>
<evidence type="ECO:0000256" key="3">
    <source>
        <dbReference type="ARBA" id="ARBA00022842"/>
    </source>
</evidence>
<evidence type="ECO:0000313" key="9">
    <source>
        <dbReference type="Proteomes" id="UP000215738"/>
    </source>
</evidence>
<sequence length="424" mass="48328">MDSFHFLKKQLIEKINTYQPQHEEITVLQSQSAVEVNLLSWLKAQNVYPQFYLKRRDEVQTFAAVGKVRSFSDTNLAQQFIETHDFTLIGGLTFDGETLLYLPRLLLLQEKAQLSAQLFIDNRVDWATEKTQLLSLLENLEKTTALLPIQQSIYQYSPTASQAQWCQWVENALQHIQQGHAGKIVLANETLFHTEQPLCAKEVLAESEQYNVGCYHFLLARDAECSFIGSTPERLYQRDGDQLQTEALAGTAFMSEDEQLNRQQATWLLHDPKNIYENSLVVEDIQQNLRPFSTQIEVSELGIKQLRQVQHLRRPISAKLAENCGDSVCLQAIHPTAAVAGLPRQAAKQFLQQTETFQRSWYAGTLGFMRQQQAEFCVAIRSAFIEQNKIRVFAGAGIVEGSIPLLEWQEIERKALGLISLLQE</sequence>
<dbReference type="Gene3D" id="3.60.120.10">
    <property type="entry name" value="Anthranilate synthase"/>
    <property type="match status" value="1"/>
</dbReference>
<keyword evidence="3 5" id="KW-0460">Magnesium</keyword>
<evidence type="ECO:0000256" key="5">
    <source>
        <dbReference type="HAMAP-Rule" id="MF_01935"/>
    </source>
</evidence>
<gene>
    <name evidence="5 8" type="primary">menF</name>
    <name evidence="7" type="ORF">CFY87_03265</name>
    <name evidence="8" type="ORF">NCTC10851_01677</name>
</gene>
<feature type="binding site" evidence="5">
    <location>
        <position position="277"/>
    </location>
    <ligand>
        <name>Mg(2+)</name>
        <dbReference type="ChEBI" id="CHEBI:18420"/>
    </ligand>
</feature>
<dbReference type="Pfam" id="PF00425">
    <property type="entry name" value="Chorismate_bind"/>
    <property type="match status" value="1"/>
</dbReference>
<feature type="domain" description="Chorismate-utilising enzyme C-terminal" evidence="6">
    <location>
        <begin position="162"/>
        <end position="414"/>
    </location>
</feature>
<dbReference type="EMBL" id="UFSB01000001">
    <property type="protein sequence ID" value="SUU37666.1"/>
    <property type="molecule type" value="Genomic_DNA"/>
</dbReference>
<dbReference type="AlphaFoldDB" id="A0A263HEX4"/>
<dbReference type="Proteomes" id="UP000215738">
    <property type="component" value="Unassembled WGS sequence"/>
</dbReference>
<keyword evidence="4 5" id="KW-0413">Isomerase</keyword>
<proteinExistence type="inferred from homology"/>
<comment type="cofactor">
    <cofactor evidence="5">
        <name>Mg(2+)</name>
        <dbReference type="ChEBI" id="CHEBI:18420"/>
    </cofactor>
</comment>
<comment type="pathway">
    <text evidence="5">Quinol/quinone metabolism; menaquinone biosynthesis.</text>
</comment>
<evidence type="ECO:0000256" key="2">
    <source>
        <dbReference type="ARBA" id="ARBA00005297"/>
    </source>
</evidence>
<feature type="binding site" evidence="5">
    <location>
        <position position="410"/>
    </location>
    <ligand>
        <name>Mg(2+)</name>
        <dbReference type="ChEBI" id="CHEBI:18420"/>
    </ligand>
</feature>